<dbReference type="RefSeq" id="WP_386708038.1">
    <property type="nucleotide sequence ID" value="NZ_JBHRYF010000002.1"/>
</dbReference>
<evidence type="ECO:0000313" key="11">
    <source>
        <dbReference type="EMBL" id="MFC3659798.1"/>
    </source>
</evidence>
<protein>
    <submittedName>
        <fullName evidence="11">M4 family metallopeptidase</fullName>
    </submittedName>
</protein>
<evidence type="ECO:0000313" key="12">
    <source>
        <dbReference type="Proteomes" id="UP001595724"/>
    </source>
</evidence>
<keyword evidence="3" id="KW-0479">Metal-binding</keyword>
<sequence length="756" mass="80714">MIHSKKRSLQLVTITPLALACMAMSAHAATRVNLHQGDVASLNSRYAQASVAIGVSKQASIRHAEMLGLGPDSGLTVLNARTLRDGVRNTRYQQTFRGVPIYGEHVVVSEDANGAVRALFGRKVAGLERELPAVAAKVSSAQALAVAKRAALGSRLLAMRVKAEKSRQVVFIDDDNRAHMAWEVSFFADAAKGGSPTSPKVIVDAASGAILRQFDALQNAEIGTGPGGNEKTGQYEYGTDFGFLDVQENGANCTMDSEKVTTINLNHGETGSTPWTYTCPRNTVEAINGAFAPLNDAHFFGHVVFDMYSDYLQTSPLTGKVTLKVHYSTNYENAFWEPATQTMYFGDGASTFYPLVGLDVLAHEVSHGFTEQNSGLIYSGQSGGINESFSDIAGEAAEFFFKGENDFLVGGEIFKAPGEALRYFEDPTLDGISIGSANDYYDGLNVHYSSGVFNRAFYLLANTDGWDTQKAFLAFAGANRDYWTPDVNFYDAACGVETAAEDLGYTKADVTAAFAGVDVECGGGPPPDPDPVALENGVPVTGMEIASGHALRYTLDVPAGAANLSFTISGGTGDADLYVKFGEEATDTVYDCRPYKSGNSEVCEFPTPSAGTYYVRVKAYTSYSGVTLVGAYDGDGGDPGGDEVQTYTNGDDFVINDYGSFRSPVTVADRTGSGLAETEVKVDITHSYIGDLKVDLVAPDGTAYVLHNRTGGSSNNINKTYTVDLSGESLNGTWNLRVKDNGRGDTGMLNSWSVTF</sequence>
<dbReference type="Gene3D" id="3.10.450.490">
    <property type="match status" value="1"/>
</dbReference>
<dbReference type="InterPro" id="IPR023612">
    <property type="entry name" value="Peptidase_M4"/>
</dbReference>
<evidence type="ECO:0000256" key="9">
    <source>
        <dbReference type="SAM" id="SignalP"/>
    </source>
</evidence>
<dbReference type="PROSITE" id="PS51829">
    <property type="entry name" value="P_HOMO_B"/>
    <property type="match status" value="1"/>
</dbReference>
<evidence type="ECO:0000259" key="10">
    <source>
        <dbReference type="PROSITE" id="PS51829"/>
    </source>
</evidence>
<dbReference type="EMBL" id="JBHRYF010000002">
    <property type="protein sequence ID" value="MFC3659798.1"/>
    <property type="molecule type" value="Genomic_DNA"/>
</dbReference>
<dbReference type="InterPro" id="IPR002884">
    <property type="entry name" value="P_dom"/>
</dbReference>
<dbReference type="PANTHER" id="PTHR33794:SF1">
    <property type="entry name" value="BACILLOLYSIN"/>
    <property type="match status" value="1"/>
</dbReference>
<feature type="chain" id="PRO_5045730681" evidence="9">
    <location>
        <begin position="29"/>
        <end position="756"/>
    </location>
</feature>
<dbReference type="InterPro" id="IPR027268">
    <property type="entry name" value="Peptidase_M4/M1_CTD_sf"/>
</dbReference>
<dbReference type="Pfam" id="PF07504">
    <property type="entry name" value="FTP"/>
    <property type="match status" value="1"/>
</dbReference>
<dbReference type="InterPro" id="IPR001570">
    <property type="entry name" value="Peptidase_M4_C_domain"/>
</dbReference>
<dbReference type="InterPro" id="IPR011096">
    <property type="entry name" value="FTP_domain"/>
</dbReference>
<dbReference type="InterPro" id="IPR008979">
    <property type="entry name" value="Galactose-bd-like_sf"/>
</dbReference>
<reference evidence="12" key="1">
    <citation type="journal article" date="2019" name="Int. J. Syst. Evol. Microbiol.">
        <title>The Global Catalogue of Microorganisms (GCM) 10K type strain sequencing project: providing services to taxonomists for standard genome sequencing and annotation.</title>
        <authorList>
            <consortium name="The Broad Institute Genomics Platform"/>
            <consortium name="The Broad Institute Genome Sequencing Center for Infectious Disease"/>
            <person name="Wu L."/>
            <person name="Ma J."/>
        </authorList>
    </citation>
    <scope>NUCLEOTIDE SEQUENCE [LARGE SCALE GENOMIC DNA]</scope>
    <source>
        <strain evidence="12">KCTC 42211</strain>
    </source>
</reference>
<dbReference type="Pfam" id="PF01483">
    <property type="entry name" value="P_proprotein"/>
    <property type="match status" value="1"/>
</dbReference>
<evidence type="ECO:0000256" key="2">
    <source>
        <dbReference type="ARBA" id="ARBA00022670"/>
    </source>
</evidence>
<evidence type="ECO:0000256" key="8">
    <source>
        <dbReference type="ARBA" id="ARBA00023145"/>
    </source>
</evidence>
<dbReference type="PRINTS" id="PR00730">
    <property type="entry name" value="THERMOLYSIN"/>
</dbReference>
<proteinExistence type="inferred from homology"/>
<dbReference type="InterPro" id="IPR050728">
    <property type="entry name" value="Zinc_Metalloprotease_M4"/>
</dbReference>
<dbReference type="CDD" id="cd09597">
    <property type="entry name" value="M4_TLP"/>
    <property type="match status" value="1"/>
</dbReference>
<dbReference type="Gene3D" id="3.10.170.10">
    <property type="match status" value="1"/>
</dbReference>
<gene>
    <name evidence="11" type="ORF">ACFOM9_06860</name>
</gene>
<evidence type="ECO:0000256" key="4">
    <source>
        <dbReference type="ARBA" id="ARBA00022729"/>
    </source>
</evidence>
<evidence type="ECO:0000256" key="1">
    <source>
        <dbReference type="ARBA" id="ARBA00009388"/>
    </source>
</evidence>
<dbReference type="InterPro" id="IPR007280">
    <property type="entry name" value="Peptidase_C_arc/bac"/>
</dbReference>
<dbReference type="InterPro" id="IPR013856">
    <property type="entry name" value="Peptidase_M4_domain"/>
</dbReference>
<keyword evidence="5" id="KW-0378">Hydrolase</keyword>
<name>A0ABV7USX0_9GAMM</name>
<keyword evidence="6" id="KW-0862">Zinc</keyword>
<dbReference type="Pfam" id="PF04151">
    <property type="entry name" value="PPC"/>
    <property type="match status" value="1"/>
</dbReference>
<dbReference type="Pfam" id="PF01447">
    <property type="entry name" value="Peptidase_M4"/>
    <property type="match status" value="1"/>
</dbReference>
<dbReference type="Proteomes" id="UP001595724">
    <property type="component" value="Unassembled WGS sequence"/>
</dbReference>
<keyword evidence="8" id="KW-0865">Zymogen</keyword>
<evidence type="ECO:0000256" key="7">
    <source>
        <dbReference type="ARBA" id="ARBA00023049"/>
    </source>
</evidence>
<evidence type="ECO:0000256" key="5">
    <source>
        <dbReference type="ARBA" id="ARBA00022801"/>
    </source>
</evidence>
<keyword evidence="4 9" id="KW-0732">Signal</keyword>
<accession>A0ABV7USX0</accession>
<dbReference type="Pfam" id="PF02868">
    <property type="entry name" value="Peptidase_M4_C"/>
    <property type="match status" value="1"/>
</dbReference>
<feature type="domain" description="P/Homo B" evidence="10">
    <location>
        <begin position="637"/>
        <end position="756"/>
    </location>
</feature>
<dbReference type="PANTHER" id="PTHR33794">
    <property type="entry name" value="BACILLOLYSIN"/>
    <property type="match status" value="1"/>
</dbReference>
<keyword evidence="2" id="KW-0645">Protease</keyword>
<comment type="caution">
    <text evidence="11">The sequence shown here is derived from an EMBL/GenBank/DDBJ whole genome shotgun (WGS) entry which is preliminary data.</text>
</comment>
<comment type="similarity">
    <text evidence="1">Belongs to the peptidase M4 family.</text>
</comment>
<dbReference type="Gene3D" id="3.10.450.40">
    <property type="match status" value="1"/>
</dbReference>
<keyword evidence="7" id="KW-0482">Metalloprotease</keyword>
<evidence type="ECO:0000256" key="6">
    <source>
        <dbReference type="ARBA" id="ARBA00022833"/>
    </source>
</evidence>
<dbReference type="SUPFAM" id="SSF55486">
    <property type="entry name" value="Metalloproteases ('zincins'), catalytic domain"/>
    <property type="match status" value="1"/>
</dbReference>
<dbReference type="Gene3D" id="1.10.390.10">
    <property type="entry name" value="Neutral Protease Domain 2"/>
    <property type="match status" value="1"/>
</dbReference>
<keyword evidence="12" id="KW-1185">Reference proteome</keyword>
<feature type="signal peptide" evidence="9">
    <location>
        <begin position="1"/>
        <end position="28"/>
    </location>
</feature>
<dbReference type="SUPFAM" id="SSF49785">
    <property type="entry name" value="Galactose-binding domain-like"/>
    <property type="match status" value="1"/>
</dbReference>
<evidence type="ECO:0000256" key="3">
    <source>
        <dbReference type="ARBA" id="ARBA00022723"/>
    </source>
</evidence>
<dbReference type="Gene3D" id="2.60.120.260">
    <property type="entry name" value="Galactose-binding domain-like"/>
    <property type="match status" value="1"/>
</dbReference>
<dbReference type="PROSITE" id="PS51257">
    <property type="entry name" value="PROKAR_LIPOPROTEIN"/>
    <property type="match status" value="1"/>
</dbReference>
<organism evidence="11 12">
    <name type="scientific">Luteimonas notoginsengisoli</name>
    <dbReference type="NCBI Taxonomy" id="1578200"/>
    <lineage>
        <taxon>Bacteria</taxon>
        <taxon>Pseudomonadati</taxon>
        <taxon>Pseudomonadota</taxon>
        <taxon>Gammaproteobacteria</taxon>
        <taxon>Lysobacterales</taxon>
        <taxon>Lysobacteraceae</taxon>
        <taxon>Luteimonas</taxon>
    </lineage>
</organism>
<dbReference type="Gene3D" id="2.60.120.380">
    <property type="match status" value="1"/>
</dbReference>